<protein>
    <submittedName>
        <fullName evidence="2">Uncharacterized protein</fullName>
    </submittedName>
</protein>
<dbReference type="Proteomes" id="UP000028828">
    <property type="component" value="Unassembled WGS sequence"/>
</dbReference>
<feature type="compositionally biased region" description="Low complexity" evidence="1">
    <location>
        <begin position="148"/>
        <end position="158"/>
    </location>
</feature>
<proteinExistence type="predicted"/>
<feature type="region of interest" description="Disordered" evidence="1">
    <location>
        <begin position="131"/>
        <end position="167"/>
    </location>
</feature>
<evidence type="ECO:0000256" key="1">
    <source>
        <dbReference type="SAM" id="MobiDB-lite"/>
    </source>
</evidence>
<dbReference type="OrthoDB" id="328846at2759"/>
<dbReference type="AlphaFoldDB" id="A0A086JKJ9"/>
<gene>
    <name evidence="2" type="ORF">TGP89_264990</name>
</gene>
<name>A0A086JKJ9_TOXGO</name>
<organism evidence="2 3">
    <name type="scientific">Toxoplasma gondii p89</name>
    <dbReference type="NCBI Taxonomy" id="943119"/>
    <lineage>
        <taxon>Eukaryota</taxon>
        <taxon>Sar</taxon>
        <taxon>Alveolata</taxon>
        <taxon>Apicomplexa</taxon>
        <taxon>Conoidasida</taxon>
        <taxon>Coccidia</taxon>
        <taxon>Eucoccidiorida</taxon>
        <taxon>Eimeriorina</taxon>
        <taxon>Sarcocystidae</taxon>
        <taxon>Toxoplasma</taxon>
    </lineage>
</organism>
<sequence>MGNVIEQFHAERLDQRYGVLTTPDGKKRAMKPEDCRPRYYERTYREGDPEMPEDPEFPAKLLKAAQDHEWKIENGADGLSIMYPGKRQAKLWVGHVRVVNPEDRICPENGNANMSLDDLIHQGLLTPFYKTPSGAAVPERQEGNDKVPQSAAPSASRQQSEENKRLAEQHLRMSVNERMKFTNVQAQQQAMRTDIPQMAGSPRMPAPQPFPSMFSGAPSPYPMYPTAFPQPQMCAMPPSVNQPPPAVATGVYPPLLPIY</sequence>
<evidence type="ECO:0000313" key="2">
    <source>
        <dbReference type="EMBL" id="KFG32667.1"/>
    </source>
</evidence>
<reference evidence="2 3" key="1">
    <citation type="submission" date="2014-03" db="EMBL/GenBank/DDBJ databases">
        <authorList>
            <person name="Sibley D."/>
            <person name="Venepally P."/>
            <person name="Karamycheva S."/>
            <person name="Hadjithomas M."/>
            <person name="Khan A."/>
            <person name="Brunk B."/>
            <person name="Roos D."/>
            <person name="Caler E."/>
            <person name="Lorenzi H."/>
        </authorList>
    </citation>
    <scope>NUCLEOTIDE SEQUENCE [LARGE SCALE GENOMIC DNA]</scope>
    <source>
        <strain evidence="3">p89</strain>
    </source>
</reference>
<dbReference type="VEuPathDB" id="ToxoDB:TGP89_264990"/>
<dbReference type="EMBL" id="AEYI02001832">
    <property type="protein sequence ID" value="KFG32667.1"/>
    <property type="molecule type" value="Genomic_DNA"/>
</dbReference>
<evidence type="ECO:0000313" key="3">
    <source>
        <dbReference type="Proteomes" id="UP000028828"/>
    </source>
</evidence>
<accession>A0A086JKJ9</accession>
<comment type="caution">
    <text evidence="2">The sequence shown here is derived from an EMBL/GenBank/DDBJ whole genome shotgun (WGS) entry which is preliminary data.</text>
</comment>